<dbReference type="CDD" id="cd00383">
    <property type="entry name" value="trans_reg_C"/>
    <property type="match status" value="1"/>
</dbReference>
<comment type="caution">
    <text evidence="4">The sequence shown here is derived from an EMBL/GenBank/DDBJ whole genome shotgun (WGS) entry which is preliminary data.</text>
</comment>
<dbReference type="GO" id="GO:0006355">
    <property type="term" value="P:regulation of DNA-templated transcription"/>
    <property type="evidence" value="ECO:0007669"/>
    <property type="project" value="InterPro"/>
</dbReference>
<gene>
    <name evidence="4" type="ORF">E5986_04170</name>
</gene>
<protein>
    <submittedName>
        <fullName evidence="4">Winged helix-turn-helix transcriptional regulator</fullName>
    </submittedName>
</protein>
<evidence type="ECO:0000256" key="1">
    <source>
        <dbReference type="ARBA" id="ARBA00023125"/>
    </source>
</evidence>
<evidence type="ECO:0000256" key="2">
    <source>
        <dbReference type="PROSITE-ProRule" id="PRU01091"/>
    </source>
</evidence>
<proteinExistence type="predicted"/>
<evidence type="ECO:0000313" key="5">
    <source>
        <dbReference type="Proteomes" id="UP000308978"/>
    </source>
</evidence>
<dbReference type="InterPro" id="IPR036388">
    <property type="entry name" value="WH-like_DNA-bd_sf"/>
</dbReference>
<reference evidence="4 5" key="1">
    <citation type="submission" date="2019-04" db="EMBL/GenBank/DDBJ databases">
        <title>Microbes associate with the intestines of laboratory mice.</title>
        <authorList>
            <person name="Navarre W."/>
            <person name="Wong E."/>
            <person name="Huang K.C."/>
            <person name="Tropini C."/>
            <person name="Ng K."/>
            <person name="Yu B."/>
        </authorList>
    </citation>
    <scope>NUCLEOTIDE SEQUENCE [LARGE SCALE GENOMIC DNA]</scope>
    <source>
        <strain evidence="4 5">NM80_B27</strain>
    </source>
</reference>
<dbReference type="GO" id="GO:0003677">
    <property type="term" value="F:DNA binding"/>
    <property type="evidence" value="ECO:0007669"/>
    <property type="project" value="UniProtKB-UniRule"/>
</dbReference>
<dbReference type="InterPro" id="IPR016032">
    <property type="entry name" value="Sig_transdc_resp-reg_C-effctor"/>
</dbReference>
<name>A0A4S4G414_9ACTN</name>
<organism evidence="4 5">
    <name type="scientific">Adlercreutzia caecimuris</name>
    <dbReference type="NCBI Taxonomy" id="671266"/>
    <lineage>
        <taxon>Bacteria</taxon>
        <taxon>Bacillati</taxon>
        <taxon>Actinomycetota</taxon>
        <taxon>Coriobacteriia</taxon>
        <taxon>Eggerthellales</taxon>
        <taxon>Eggerthellaceae</taxon>
        <taxon>Adlercreutzia</taxon>
    </lineage>
</organism>
<evidence type="ECO:0000259" key="3">
    <source>
        <dbReference type="PROSITE" id="PS51755"/>
    </source>
</evidence>
<dbReference type="AlphaFoldDB" id="A0A4S4G414"/>
<dbReference type="GO" id="GO:0000160">
    <property type="term" value="P:phosphorelay signal transduction system"/>
    <property type="evidence" value="ECO:0007669"/>
    <property type="project" value="InterPro"/>
</dbReference>
<accession>A0A4S4G414</accession>
<sequence>MRTLMAAPRRVHTKRALSIAAGGDAAALEDKTVATHIGNIRAKLRATGTDDYVETVRGVGFKLRDDS</sequence>
<dbReference type="Pfam" id="PF00486">
    <property type="entry name" value="Trans_reg_C"/>
    <property type="match status" value="1"/>
</dbReference>
<dbReference type="Proteomes" id="UP000308978">
    <property type="component" value="Unassembled WGS sequence"/>
</dbReference>
<dbReference type="SUPFAM" id="SSF46894">
    <property type="entry name" value="C-terminal effector domain of the bipartite response regulators"/>
    <property type="match status" value="1"/>
</dbReference>
<dbReference type="EMBL" id="SSTJ01000003">
    <property type="protein sequence ID" value="THG38053.1"/>
    <property type="molecule type" value="Genomic_DNA"/>
</dbReference>
<dbReference type="PROSITE" id="PS51755">
    <property type="entry name" value="OMPR_PHOB"/>
    <property type="match status" value="1"/>
</dbReference>
<feature type="DNA-binding region" description="OmpR/PhoB-type" evidence="2">
    <location>
        <begin position="1"/>
        <end position="65"/>
    </location>
</feature>
<evidence type="ECO:0000313" key="4">
    <source>
        <dbReference type="EMBL" id="THG38053.1"/>
    </source>
</evidence>
<keyword evidence="1 2" id="KW-0238">DNA-binding</keyword>
<dbReference type="InterPro" id="IPR001867">
    <property type="entry name" value="OmpR/PhoB-type_DNA-bd"/>
</dbReference>
<feature type="domain" description="OmpR/PhoB-type" evidence="3">
    <location>
        <begin position="1"/>
        <end position="65"/>
    </location>
</feature>
<dbReference type="Gene3D" id="1.10.10.10">
    <property type="entry name" value="Winged helix-like DNA-binding domain superfamily/Winged helix DNA-binding domain"/>
    <property type="match status" value="1"/>
</dbReference>